<dbReference type="OrthoDB" id="1746660at2759"/>
<organism evidence="1 2">
    <name type="scientific">Corchorus olitorius</name>
    <dbReference type="NCBI Taxonomy" id="93759"/>
    <lineage>
        <taxon>Eukaryota</taxon>
        <taxon>Viridiplantae</taxon>
        <taxon>Streptophyta</taxon>
        <taxon>Embryophyta</taxon>
        <taxon>Tracheophyta</taxon>
        <taxon>Spermatophyta</taxon>
        <taxon>Magnoliopsida</taxon>
        <taxon>eudicotyledons</taxon>
        <taxon>Gunneridae</taxon>
        <taxon>Pentapetalae</taxon>
        <taxon>rosids</taxon>
        <taxon>malvids</taxon>
        <taxon>Malvales</taxon>
        <taxon>Malvaceae</taxon>
        <taxon>Grewioideae</taxon>
        <taxon>Apeibeae</taxon>
        <taxon>Corchorus</taxon>
    </lineage>
</organism>
<dbReference type="InterPro" id="IPR021109">
    <property type="entry name" value="Peptidase_aspartic_dom_sf"/>
</dbReference>
<dbReference type="Gene3D" id="2.40.70.10">
    <property type="entry name" value="Acid Proteases"/>
    <property type="match status" value="1"/>
</dbReference>
<protein>
    <recommendedName>
        <fullName evidence="3">Retroviral aspartyl protease</fullName>
    </recommendedName>
</protein>
<comment type="caution">
    <text evidence="1">The sequence shown here is derived from an EMBL/GenBank/DDBJ whole genome shotgun (WGS) entry which is preliminary data.</text>
</comment>
<dbReference type="AlphaFoldDB" id="A0A1R3KWZ8"/>
<accession>A0A1R3KWZ8</accession>
<name>A0A1R3KWZ8_9ROSI</name>
<gene>
    <name evidence="1" type="ORF">COLO4_03749</name>
</gene>
<evidence type="ECO:0008006" key="3">
    <source>
        <dbReference type="Google" id="ProtNLM"/>
    </source>
</evidence>
<sequence>MPPKADKADKTNPSITEAIHALAKSFNDQLHELRLSHIELKTSLKAEIESTLSDLQLKLDPASSSTQPSPASAFKEWMSNLLPTPFLLLQMDDESSEPSDSKEAAAMVALSAIPPPPDLFITDLLGDEFRLSLHALYGISSQTCMQLTGHIKGHLVSILIDSDSTHNLVQPRIIKHLGLPIEPDPAFLVRVDNSELLRCTSKIYGLPMKLEGLAIDIDLSLLDIHGADLVFGIQSLA</sequence>
<dbReference type="CDD" id="cd00303">
    <property type="entry name" value="retropepsin_like"/>
    <property type="match status" value="1"/>
</dbReference>
<reference evidence="2" key="1">
    <citation type="submission" date="2013-09" db="EMBL/GenBank/DDBJ databases">
        <title>Corchorus olitorius genome sequencing.</title>
        <authorList>
            <person name="Alam M."/>
            <person name="Haque M.S."/>
            <person name="Islam M.S."/>
            <person name="Emdad E.M."/>
            <person name="Islam M.M."/>
            <person name="Ahmed B."/>
            <person name="Halim A."/>
            <person name="Hossen Q.M.M."/>
            <person name="Hossain M.Z."/>
            <person name="Ahmed R."/>
            <person name="Khan M.M."/>
            <person name="Islam R."/>
            <person name="Rashid M.M."/>
            <person name="Khan S.A."/>
            <person name="Rahman M.S."/>
            <person name="Alam M."/>
            <person name="Yahiya A.S."/>
            <person name="Khan M.S."/>
            <person name="Azam M.S."/>
            <person name="Haque T."/>
            <person name="Lashkar M.Z.H."/>
            <person name="Akhand A.I."/>
            <person name="Morshed G."/>
            <person name="Roy S."/>
            <person name="Uddin K.S."/>
            <person name="Rabeya T."/>
            <person name="Hossain A.S."/>
            <person name="Chowdhury A."/>
            <person name="Snigdha A.R."/>
            <person name="Mortoza M.S."/>
            <person name="Matin S.A."/>
            <person name="Hoque S.M.E."/>
            <person name="Islam M.K."/>
            <person name="Roy D.K."/>
            <person name="Haider R."/>
            <person name="Moosa M.M."/>
            <person name="Elias S.M."/>
            <person name="Hasan A.M."/>
            <person name="Jahan S."/>
            <person name="Shafiuddin M."/>
            <person name="Mahmood N."/>
            <person name="Shommy N.S."/>
        </authorList>
    </citation>
    <scope>NUCLEOTIDE SEQUENCE [LARGE SCALE GENOMIC DNA]</scope>
    <source>
        <strain evidence="2">cv. O-4</strain>
    </source>
</reference>
<evidence type="ECO:0000313" key="2">
    <source>
        <dbReference type="Proteomes" id="UP000187203"/>
    </source>
</evidence>
<keyword evidence="2" id="KW-1185">Reference proteome</keyword>
<proteinExistence type="predicted"/>
<dbReference type="Proteomes" id="UP000187203">
    <property type="component" value="Unassembled WGS sequence"/>
</dbReference>
<evidence type="ECO:0000313" key="1">
    <source>
        <dbReference type="EMBL" id="OMP11602.1"/>
    </source>
</evidence>
<dbReference type="EMBL" id="AWUE01010508">
    <property type="protein sequence ID" value="OMP11602.1"/>
    <property type="molecule type" value="Genomic_DNA"/>
</dbReference>